<evidence type="ECO:0000313" key="1">
    <source>
        <dbReference type="EMBL" id="MEL5988002.1"/>
    </source>
</evidence>
<evidence type="ECO:0000313" key="2">
    <source>
        <dbReference type="Proteomes" id="UP001398420"/>
    </source>
</evidence>
<gene>
    <name evidence="1" type="ORF">AAF454_06190</name>
</gene>
<dbReference type="EMBL" id="JBCEWA010000004">
    <property type="protein sequence ID" value="MEL5988002.1"/>
    <property type="molecule type" value="Genomic_DNA"/>
</dbReference>
<accession>A0ABU9LJ03</accession>
<sequence>MNNLQSITLDHITFFPPVVQRQAEQLLLKMNASVEAAIWHEVSLGYATIHVPEIIYNERLPQKYIEMCGHIEKQQYYCLFSRHFQWKVRIDALRQLQKMDALYDWTIPFLMLGTADYSMEVQQLSRQLLSTFDAREIERISYHNVSFLHAIKTLAMQKPY</sequence>
<dbReference type="RefSeq" id="WP_087680716.1">
    <property type="nucleotide sequence ID" value="NZ_BJOB01000008.1"/>
</dbReference>
<reference evidence="1 2" key="1">
    <citation type="submission" date="2024-04" db="EMBL/GenBank/DDBJ databases">
        <authorList>
            <person name="Wu Y.S."/>
            <person name="Zhang L."/>
        </authorList>
    </citation>
    <scope>NUCLEOTIDE SEQUENCE [LARGE SCALE GENOMIC DNA]</scope>
    <source>
        <strain evidence="1 2">KG-01</strain>
    </source>
</reference>
<keyword evidence="2" id="KW-1185">Reference proteome</keyword>
<proteinExistence type="predicted"/>
<dbReference type="Proteomes" id="UP001398420">
    <property type="component" value="Unassembled WGS sequence"/>
</dbReference>
<organism evidence="1 2">
    <name type="scientific">Kurthia gibsonii</name>
    <dbReference type="NCBI Taxonomy" id="33946"/>
    <lineage>
        <taxon>Bacteria</taxon>
        <taxon>Bacillati</taxon>
        <taxon>Bacillota</taxon>
        <taxon>Bacilli</taxon>
        <taxon>Bacillales</taxon>
        <taxon>Caryophanaceae</taxon>
        <taxon>Kurthia</taxon>
    </lineage>
</organism>
<comment type="caution">
    <text evidence="1">The sequence shown here is derived from an EMBL/GenBank/DDBJ whole genome shotgun (WGS) entry which is preliminary data.</text>
</comment>
<dbReference type="GeneID" id="97820695"/>
<protein>
    <submittedName>
        <fullName evidence="1">Uncharacterized protein</fullName>
    </submittedName>
</protein>
<name>A0ABU9LJ03_9BACL</name>